<dbReference type="InterPro" id="IPR014729">
    <property type="entry name" value="Rossmann-like_a/b/a_fold"/>
</dbReference>
<dbReference type="Pfam" id="PF00582">
    <property type="entry name" value="Usp"/>
    <property type="match status" value="2"/>
</dbReference>
<evidence type="ECO:0000313" key="3">
    <source>
        <dbReference type="EMBL" id="GAA4833658.1"/>
    </source>
</evidence>
<dbReference type="InterPro" id="IPR006016">
    <property type="entry name" value="UspA"/>
</dbReference>
<sequence length="286" mass="30037">MDGTIVVGFDDTPQSAAAAHWAAGEARRRGVPLDILQAWPWHEPHVLGSYDAVQWARQRLAGRLVELRAEFPGVEVDAAQLPEDAADALEAAGRTAVMLVLGSRGLGAVRGFLVGSVSHRVLGRAACPVVLVRTDDADSAATSAAREVVLALDPHRPGDRVTAFAFESAALRSAPLRAVHAWDPPAGSEYMAFAALGSLDAELEAAARRGLAEALEPWRKRYPQVRVETRTPRGPAPVAVVEAAAGAGLVVVGRHTRRSPVGPHLGAVTRAVVHHVQGPVAVVPCG</sequence>
<name>A0ABP9DDM8_9ACTN</name>
<dbReference type="Gene3D" id="3.40.50.620">
    <property type="entry name" value="HUPs"/>
    <property type="match status" value="2"/>
</dbReference>
<dbReference type="EMBL" id="BAABIS010000001">
    <property type="protein sequence ID" value="GAA4833658.1"/>
    <property type="molecule type" value="Genomic_DNA"/>
</dbReference>
<dbReference type="InterPro" id="IPR006015">
    <property type="entry name" value="Universal_stress_UspA"/>
</dbReference>
<organism evidence="3 4">
    <name type="scientific">Kitasatospora terrestris</name>
    <dbReference type="NCBI Taxonomy" id="258051"/>
    <lineage>
        <taxon>Bacteria</taxon>
        <taxon>Bacillati</taxon>
        <taxon>Actinomycetota</taxon>
        <taxon>Actinomycetes</taxon>
        <taxon>Kitasatosporales</taxon>
        <taxon>Streptomycetaceae</taxon>
        <taxon>Kitasatospora</taxon>
    </lineage>
</organism>
<gene>
    <name evidence="3" type="ORF">GCM10023235_05190</name>
</gene>
<evidence type="ECO:0000256" key="1">
    <source>
        <dbReference type="ARBA" id="ARBA00008791"/>
    </source>
</evidence>
<proteinExistence type="inferred from homology"/>
<comment type="similarity">
    <text evidence="1">Belongs to the universal stress protein A family.</text>
</comment>
<feature type="domain" description="UspA" evidence="2">
    <location>
        <begin position="146"/>
        <end position="284"/>
    </location>
</feature>
<comment type="caution">
    <text evidence="3">The sequence shown here is derived from an EMBL/GenBank/DDBJ whole genome shotgun (WGS) entry which is preliminary data.</text>
</comment>
<reference evidence="4" key="1">
    <citation type="journal article" date="2019" name="Int. J. Syst. Evol. Microbiol.">
        <title>The Global Catalogue of Microorganisms (GCM) 10K type strain sequencing project: providing services to taxonomists for standard genome sequencing and annotation.</title>
        <authorList>
            <consortium name="The Broad Institute Genomics Platform"/>
            <consortium name="The Broad Institute Genome Sequencing Center for Infectious Disease"/>
            <person name="Wu L."/>
            <person name="Ma J."/>
        </authorList>
    </citation>
    <scope>NUCLEOTIDE SEQUENCE [LARGE SCALE GENOMIC DNA]</scope>
    <source>
        <strain evidence="4">JCM 13006</strain>
    </source>
</reference>
<dbReference type="SUPFAM" id="SSF52402">
    <property type="entry name" value="Adenine nucleotide alpha hydrolases-like"/>
    <property type="match status" value="2"/>
</dbReference>
<keyword evidence="4" id="KW-1185">Reference proteome</keyword>
<accession>A0ABP9DDM8</accession>
<dbReference type="Proteomes" id="UP001501752">
    <property type="component" value="Unassembled WGS sequence"/>
</dbReference>
<feature type="domain" description="UspA" evidence="2">
    <location>
        <begin position="4"/>
        <end position="133"/>
    </location>
</feature>
<dbReference type="PRINTS" id="PR01438">
    <property type="entry name" value="UNVRSLSTRESS"/>
</dbReference>
<dbReference type="PANTHER" id="PTHR46268:SF6">
    <property type="entry name" value="UNIVERSAL STRESS PROTEIN UP12"/>
    <property type="match status" value="1"/>
</dbReference>
<evidence type="ECO:0000313" key="4">
    <source>
        <dbReference type="Proteomes" id="UP001501752"/>
    </source>
</evidence>
<evidence type="ECO:0000259" key="2">
    <source>
        <dbReference type="Pfam" id="PF00582"/>
    </source>
</evidence>
<dbReference type="RefSeq" id="WP_345695110.1">
    <property type="nucleotide sequence ID" value="NZ_BAABIS010000001.1"/>
</dbReference>
<protein>
    <submittedName>
        <fullName evidence="3">Universal stress protein</fullName>
    </submittedName>
</protein>
<dbReference type="PANTHER" id="PTHR46268">
    <property type="entry name" value="STRESS RESPONSE PROTEIN NHAX"/>
    <property type="match status" value="1"/>
</dbReference>